<reference evidence="1 2" key="1">
    <citation type="submission" date="2019-07" db="EMBL/GenBank/DDBJ databases">
        <title>Whole genome shotgun sequence of Adhaeribacter aerolatus NBRC 106133.</title>
        <authorList>
            <person name="Hosoyama A."/>
            <person name="Uohara A."/>
            <person name="Ohji S."/>
            <person name="Ichikawa N."/>
        </authorList>
    </citation>
    <scope>NUCLEOTIDE SEQUENCE [LARGE SCALE GENOMIC DNA]</scope>
    <source>
        <strain evidence="1 2">NBRC 106133</strain>
    </source>
</reference>
<protein>
    <submittedName>
        <fullName evidence="1">Uncharacterized protein</fullName>
    </submittedName>
</protein>
<keyword evidence="2" id="KW-1185">Reference proteome</keyword>
<comment type="caution">
    <text evidence="1">The sequence shown here is derived from an EMBL/GenBank/DDBJ whole genome shotgun (WGS) entry which is preliminary data.</text>
</comment>
<dbReference type="Proteomes" id="UP000321532">
    <property type="component" value="Unassembled WGS sequence"/>
</dbReference>
<evidence type="ECO:0000313" key="1">
    <source>
        <dbReference type="EMBL" id="GEO05644.1"/>
    </source>
</evidence>
<dbReference type="RefSeq" id="WP_174761963.1">
    <property type="nucleotide sequence ID" value="NZ_BJYS01000025.1"/>
</dbReference>
<evidence type="ECO:0000313" key="2">
    <source>
        <dbReference type="Proteomes" id="UP000321532"/>
    </source>
</evidence>
<dbReference type="EMBL" id="BJYS01000025">
    <property type="protein sequence ID" value="GEO05644.1"/>
    <property type="molecule type" value="Genomic_DNA"/>
</dbReference>
<organism evidence="1 2">
    <name type="scientific">Adhaeribacter aerolatus</name>
    <dbReference type="NCBI Taxonomy" id="670289"/>
    <lineage>
        <taxon>Bacteria</taxon>
        <taxon>Pseudomonadati</taxon>
        <taxon>Bacteroidota</taxon>
        <taxon>Cytophagia</taxon>
        <taxon>Cytophagales</taxon>
        <taxon>Hymenobacteraceae</taxon>
        <taxon>Adhaeribacter</taxon>
    </lineage>
</organism>
<proteinExistence type="predicted"/>
<gene>
    <name evidence="1" type="ORF">AAE02nite_33080</name>
</gene>
<sequence length="144" mass="16337">MKEPNYNGAETHPLFPSGDWEGFYTYAMGPQADKHPMQFMLNFKANVVDGSGADDVGGFVWKGRYNTGQLECTMTKYYSTHQVHYQGQVDENGIWGLWEMDWLKGGFHIWPKASAENKEAAAIEAKEAVMVEKVPVLVPKERKF</sequence>
<name>A0A512B101_9BACT</name>
<accession>A0A512B101</accession>
<dbReference type="AlphaFoldDB" id="A0A512B101"/>